<feature type="non-terminal residue" evidence="1">
    <location>
        <position position="1"/>
    </location>
</feature>
<dbReference type="AlphaFoldDB" id="A0A5C7WNT2"/>
<dbReference type="Pfam" id="PF02643">
    <property type="entry name" value="DUF192"/>
    <property type="match status" value="1"/>
</dbReference>
<dbReference type="EMBL" id="SSGG01000024">
    <property type="protein sequence ID" value="TXI38315.1"/>
    <property type="molecule type" value="Genomic_DNA"/>
</dbReference>
<gene>
    <name evidence="1" type="ORF">E6Q51_01360</name>
</gene>
<comment type="caution">
    <text evidence="1">The sequence shown here is derived from an EMBL/GenBank/DDBJ whole genome shotgun (WGS) entry which is preliminary data.</text>
</comment>
<sequence length="76" mass="8810">TNTGLLITPCKQIHTHFMKFAVDVIFIDSSQQIVHIERSLKPWKFTRYYKEAKSVIEINQGEADFLEIGDTLKIVD</sequence>
<accession>A0A5C7WNT2</accession>
<dbReference type="Proteomes" id="UP000321374">
    <property type="component" value="Unassembled WGS sequence"/>
</dbReference>
<dbReference type="InterPro" id="IPR003795">
    <property type="entry name" value="DUF192"/>
</dbReference>
<evidence type="ECO:0000313" key="2">
    <source>
        <dbReference type="Proteomes" id="UP000321374"/>
    </source>
</evidence>
<dbReference type="InterPro" id="IPR038695">
    <property type="entry name" value="Saro_0823-like_sf"/>
</dbReference>
<proteinExistence type="predicted"/>
<reference evidence="1 2" key="1">
    <citation type="submission" date="2018-09" db="EMBL/GenBank/DDBJ databases">
        <title>Metagenome Assembled Genomes from an Advanced Water Purification Facility.</title>
        <authorList>
            <person name="Stamps B.W."/>
            <person name="Spear J.R."/>
        </authorList>
    </citation>
    <scope>NUCLEOTIDE SEQUENCE [LARGE SCALE GENOMIC DNA]</scope>
    <source>
        <strain evidence="1">Bin_42_2</strain>
    </source>
</reference>
<evidence type="ECO:0000313" key="1">
    <source>
        <dbReference type="EMBL" id="TXI38315.1"/>
    </source>
</evidence>
<name>A0A5C7WNT2_METME</name>
<organism evidence="1 2">
    <name type="scientific">Methylophilus methylotrophus</name>
    <name type="common">Bacterium W3A1</name>
    <dbReference type="NCBI Taxonomy" id="17"/>
    <lineage>
        <taxon>Bacteria</taxon>
        <taxon>Pseudomonadati</taxon>
        <taxon>Pseudomonadota</taxon>
        <taxon>Betaproteobacteria</taxon>
        <taxon>Nitrosomonadales</taxon>
        <taxon>Methylophilaceae</taxon>
        <taxon>Methylophilus</taxon>
    </lineage>
</organism>
<dbReference type="Gene3D" id="2.60.120.1140">
    <property type="entry name" value="Protein of unknown function DUF192"/>
    <property type="match status" value="1"/>
</dbReference>
<protein>
    <submittedName>
        <fullName evidence="1">DUF192 domain-containing protein</fullName>
    </submittedName>
</protein>